<organism evidence="1 2">
    <name type="scientific">Vagococcus fluvialis bH819</name>
    <dbReference type="NCBI Taxonomy" id="1255619"/>
    <lineage>
        <taxon>Bacteria</taxon>
        <taxon>Bacillati</taxon>
        <taxon>Bacillota</taxon>
        <taxon>Bacilli</taxon>
        <taxon>Lactobacillales</taxon>
        <taxon>Enterococcaceae</taxon>
        <taxon>Vagococcus</taxon>
    </lineage>
</organism>
<protein>
    <recommendedName>
        <fullName evidence="3">Lipoprotein</fullName>
    </recommendedName>
</protein>
<evidence type="ECO:0000313" key="1">
    <source>
        <dbReference type="EMBL" id="SLM85151.1"/>
    </source>
</evidence>
<evidence type="ECO:0008006" key="3">
    <source>
        <dbReference type="Google" id="ProtNLM"/>
    </source>
</evidence>
<dbReference type="EMBL" id="FWFD01000007">
    <property type="protein sequence ID" value="SLM85151.1"/>
    <property type="molecule type" value="Genomic_DNA"/>
</dbReference>
<evidence type="ECO:0000313" key="2">
    <source>
        <dbReference type="Proteomes" id="UP000195918"/>
    </source>
</evidence>
<name>A0A1X6WLD4_9ENTE</name>
<accession>A0A1X6WLD4</accession>
<dbReference type="OrthoDB" id="9927666at2"/>
<dbReference type="RefSeq" id="WP_086950788.1">
    <property type="nucleotide sequence ID" value="NZ_FWFD01000007.1"/>
</dbReference>
<sequence length="165" mass="18493">MIAKKKIVMLFSMFYVLLIGGCSLKERPKTLTEYISNKTFTFQLIDNNGKTANNEYGIIHFSDNGKYFYNTSSSGIKKATEKFDDLTDEKGGLSQREEQVNDSFNYTVIDDTILLSRGIGKNGIGKNLYNLTINDDESLTGEWGSFIAMSSSTGFIDCKVVLKEK</sequence>
<reference evidence="2" key="1">
    <citation type="submission" date="2017-02" db="EMBL/GenBank/DDBJ databases">
        <authorList>
            <person name="Dridi B."/>
        </authorList>
    </citation>
    <scope>NUCLEOTIDE SEQUENCE [LARGE SCALE GENOMIC DNA]</scope>
    <source>
        <strain evidence="2">bH819</strain>
    </source>
</reference>
<dbReference type="AlphaFoldDB" id="A0A1X6WLD4"/>
<proteinExistence type="predicted"/>
<keyword evidence="2" id="KW-1185">Reference proteome</keyword>
<dbReference type="PROSITE" id="PS51257">
    <property type="entry name" value="PROKAR_LIPOPROTEIN"/>
    <property type="match status" value="1"/>
</dbReference>
<gene>
    <name evidence="1" type="ORF">FM121_03570</name>
</gene>
<dbReference type="Proteomes" id="UP000195918">
    <property type="component" value="Unassembled WGS sequence"/>
</dbReference>